<dbReference type="InterPro" id="IPR003680">
    <property type="entry name" value="Flavodoxin_fold"/>
</dbReference>
<keyword evidence="3 6" id="KW-0560">Oxidoreductase</keyword>
<dbReference type="PANTHER" id="PTHR43741:SF7">
    <property type="entry name" value="FMN-DEPENDENT NADH:QUINONE OXIDOREDUCTASE"/>
    <property type="match status" value="1"/>
</dbReference>
<keyword evidence="1 6" id="KW-0285">Flavoprotein</keyword>
<feature type="domain" description="Flavodoxin-like fold" evidence="7">
    <location>
        <begin position="3"/>
        <end position="204"/>
    </location>
</feature>
<dbReference type="AlphaFoldDB" id="A0A243BBU5"/>
<dbReference type="GO" id="GO:0016652">
    <property type="term" value="F:oxidoreductase activity, acting on NAD(P)H as acceptor"/>
    <property type="evidence" value="ECO:0007669"/>
    <property type="project" value="UniProtKB-UniRule"/>
</dbReference>
<dbReference type="InterPro" id="IPR050104">
    <property type="entry name" value="FMN-dep_NADH:Q_OxRdtase_AzoR1"/>
</dbReference>
<protein>
    <recommendedName>
        <fullName evidence="6">FMN dependent NADH:quinone oxidoreductase</fullName>
        <ecNumber evidence="6">1.6.5.-</ecNumber>
    </recommendedName>
    <alternativeName>
        <fullName evidence="6">Azo-dye reductase</fullName>
    </alternativeName>
    <alternativeName>
        <fullName evidence="6">FMN-dependent NADH-azo compound oxidoreductase</fullName>
    </alternativeName>
    <alternativeName>
        <fullName evidence="6">FMN-dependent NADH-azoreductase</fullName>
        <ecNumber evidence="6">1.7.1.17</ecNumber>
    </alternativeName>
</protein>
<evidence type="ECO:0000256" key="6">
    <source>
        <dbReference type="HAMAP-Rule" id="MF_01216"/>
    </source>
</evidence>
<dbReference type="GO" id="GO:0010181">
    <property type="term" value="F:FMN binding"/>
    <property type="evidence" value="ECO:0007669"/>
    <property type="project" value="UniProtKB-UniRule"/>
</dbReference>
<dbReference type="Pfam" id="PF02525">
    <property type="entry name" value="Flavodoxin_2"/>
    <property type="match status" value="1"/>
</dbReference>
<dbReference type="Proteomes" id="UP000195089">
    <property type="component" value="Unassembled WGS sequence"/>
</dbReference>
<proteinExistence type="inferred from homology"/>
<evidence type="ECO:0000256" key="3">
    <source>
        <dbReference type="ARBA" id="ARBA00023002"/>
    </source>
</evidence>
<comment type="cofactor">
    <cofactor evidence="6">
        <name>FMN</name>
        <dbReference type="ChEBI" id="CHEBI:58210"/>
    </cofactor>
    <text evidence="6">Binds 1 FMN per subunit.</text>
</comment>
<organism evidence="8 9">
    <name type="scientific">Bacillus thuringiensis serovar pingluonsis</name>
    <dbReference type="NCBI Taxonomy" id="180881"/>
    <lineage>
        <taxon>Bacteria</taxon>
        <taxon>Bacillati</taxon>
        <taxon>Bacillota</taxon>
        <taxon>Bacilli</taxon>
        <taxon>Bacillales</taxon>
        <taxon>Bacillaceae</taxon>
        <taxon>Bacillus</taxon>
        <taxon>Bacillus cereus group</taxon>
    </lineage>
</organism>
<evidence type="ECO:0000259" key="7">
    <source>
        <dbReference type="Pfam" id="PF02525"/>
    </source>
</evidence>
<dbReference type="InterPro" id="IPR023048">
    <property type="entry name" value="NADH:quinone_OxRdtase_FMN_depd"/>
</dbReference>
<name>A0A243BBU5_BACTU</name>
<evidence type="ECO:0000256" key="2">
    <source>
        <dbReference type="ARBA" id="ARBA00022643"/>
    </source>
</evidence>
<evidence type="ECO:0000313" key="9">
    <source>
        <dbReference type="Proteomes" id="UP000195089"/>
    </source>
</evidence>
<dbReference type="PANTHER" id="PTHR43741">
    <property type="entry name" value="FMN-DEPENDENT NADH-AZOREDUCTASE 1"/>
    <property type="match status" value="1"/>
</dbReference>
<comment type="caution">
    <text evidence="8">The sequence shown here is derived from an EMBL/GenBank/DDBJ whole genome shotgun (WGS) entry which is preliminary data.</text>
</comment>
<dbReference type="RefSeq" id="WP_088119840.1">
    <property type="nucleotide sequence ID" value="NZ_NFDL01000066.1"/>
</dbReference>
<keyword evidence="4 6" id="KW-0520">NAD</keyword>
<dbReference type="HAMAP" id="MF_01216">
    <property type="entry name" value="Azoreductase_type1"/>
    <property type="match status" value="1"/>
</dbReference>
<comment type="caution">
    <text evidence="6">Lacks conserved residue(s) required for the propagation of feature annotation.</text>
</comment>
<dbReference type="EC" id="1.7.1.17" evidence="6"/>
<reference evidence="8 9" key="1">
    <citation type="submission" date="2016-10" db="EMBL/GenBank/DDBJ databases">
        <title>Comparative genomics of Bacillus thuringiensis reveals a path to pathogens against multiple invertebrate hosts.</title>
        <authorList>
            <person name="Zheng J."/>
            <person name="Gao Q."/>
            <person name="Liu H."/>
            <person name="Peng D."/>
            <person name="Ruan L."/>
            <person name="Sun M."/>
        </authorList>
    </citation>
    <scope>NUCLEOTIDE SEQUENCE [LARGE SCALE GENOMIC DNA]</scope>
    <source>
        <strain evidence="8">BGSC 4BX1</strain>
    </source>
</reference>
<evidence type="ECO:0000256" key="4">
    <source>
        <dbReference type="ARBA" id="ARBA00023027"/>
    </source>
</evidence>
<dbReference type="EMBL" id="NFDL01000066">
    <property type="protein sequence ID" value="OTY42046.1"/>
    <property type="molecule type" value="Genomic_DNA"/>
</dbReference>
<dbReference type="SUPFAM" id="SSF52218">
    <property type="entry name" value="Flavoproteins"/>
    <property type="match status" value="1"/>
</dbReference>
<comment type="subunit">
    <text evidence="6">Homodimer.</text>
</comment>
<dbReference type="GO" id="GO:0009055">
    <property type="term" value="F:electron transfer activity"/>
    <property type="evidence" value="ECO:0007669"/>
    <property type="project" value="UniProtKB-UniRule"/>
</dbReference>
<dbReference type="InterPro" id="IPR029039">
    <property type="entry name" value="Flavoprotein-like_sf"/>
</dbReference>
<dbReference type="GO" id="GO:0016655">
    <property type="term" value="F:oxidoreductase activity, acting on NAD(P)H, quinone or similar compound as acceptor"/>
    <property type="evidence" value="ECO:0007669"/>
    <property type="project" value="InterPro"/>
</dbReference>
<comment type="function">
    <text evidence="6">Quinone reductase that provides resistance to thiol-specific stress caused by electrophilic quinones.</text>
</comment>
<accession>A0A243BBU5</accession>
<dbReference type="Gene3D" id="3.40.50.360">
    <property type="match status" value="1"/>
</dbReference>
<gene>
    <name evidence="6" type="primary">azoR</name>
    <name evidence="8" type="ORF">BK742_17545</name>
</gene>
<comment type="function">
    <text evidence="6">Also exhibits azoreductase activity. Catalyzes the reductive cleavage of the azo bond in aromatic azo compounds to the corresponding amines.</text>
</comment>
<keyword evidence="2 6" id="KW-0288">FMN</keyword>
<sequence length="212" mass="23968">MVKVLYITANPKSVENSVGHKVGQAFLKAYCQSHANDEIREINLYEEEFPIVDRDILNGWDRMRGEGIAFSELSQVEQQKINDLNKFIDMVASADKYVFVSPMWNWGTPPLLKAFIDSFVVVGKTFHYTENGPVGHLKDKKAIHIQVSGGIYSQGPLAKMDHSHPYLKQVLNIIGIHDVEVLYVEGHAFDRERADDIIRNAISDAEMCATTF</sequence>
<evidence type="ECO:0000256" key="1">
    <source>
        <dbReference type="ARBA" id="ARBA00022630"/>
    </source>
</evidence>
<evidence type="ECO:0000256" key="5">
    <source>
        <dbReference type="ARBA" id="ARBA00048542"/>
    </source>
</evidence>
<dbReference type="EC" id="1.6.5.-" evidence="6"/>
<evidence type="ECO:0000313" key="8">
    <source>
        <dbReference type="EMBL" id="OTY42046.1"/>
    </source>
</evidence>
<comment type="catalytic activity">
    <reaction evidence="5">
        <text>N,N-dimethyl-1,4-phenylenediamine + anthranilate + 2 NAD(+) = 2-(4-dimethylaminophenyl)diazenylbenzoate + 2 NADH + 2 H(+)</text>
        <dbReference type="Rhea" id="RHEA:55872"/>
        <dbReference type="ChEBI" id="CHEBI:15378"/>
        <dbReference type="ChEBI" id="CHEBI:15783"/>
        <dbReference type="ChEBI" id="CHEBI:16567"/>
        <dbReference type="ChEBI" id="CHEBI:57540"/>
        <dbReference type="ChEBI" id="CHEBI:57945"/>
        <dbReference type="ChEBI" id="CHEBI:71579"/>
        <dbReference type="EC" id="1.7.1.17"/>
    </reaction>
    <physiologicalReaction direction="right-to-left" evidence="5">
        <dbReference type="Rhea" id="RHEA:55874"/>
    </physiologicalReaction>
</comment>
<comment type="catalytic activity">
    <reaction evidence="6">
        <text>2 a quinone + NADH + H(+) = 2 a 1,4-benzosemiquinone + NAD(+)</text>
        <dbReference type="Rhea" id="RHEA:65952"/>
        <dbReference type="ChEBI" id="CHEBI:15378"/>
        <dbReference type="ChEBI" id="CHEBI:57540"/>
        <dbReference type="ChEBI" id="CHEBI:57945"/>
        <dbReference type="ChEBI" id="CHEBI:132124"/>
        <dbReference type="ChEBI" id="CHEBI:134225"/>
    </reaction>
</comment>
<comment type="similarity">
    <text evidence="6">Belongs to the azoreductase type 1 family.</text>
</comment>